<dbReference type="PANTHER" id="PTHR31836">
    <property type="match status" value="1"/>
</dbReference>
<dbReference type="Proteomes" id="UP000789831">
    <property type="component" value="Unassembled WGS sequence"/>
</dbReference>
<dbReference type="OrthoDB" id="406505at2759"/>
<keyword evidence="5" id="KW-1185">Reference proteome</keyword>
<keyword evidence="1" id="KW-0732">Signal</keyword>
<evidence type="ECO:0000256" key="1">
    <source>
        <dbReference type="ARBA" id="ARBA00022729"/>
    </source>
</evidence>
<gene>
    <name evidence="4" type="ORF">AGERDE_LOCUS6752</name>
</gene>
<proteinExistence type="predicted"/>
<feature type="region of interest" description="Disordered" evidence="2">
    <location>
        <begin position="138"/>
        <end position="174"/>
    </location>
</feature>
<comment type="caution">
    <text evidence="4">The sequence shown here is derived from an EMBL/GenBank/DDBJ whole genome shotgun (WGS) entry which is preliminary data.</text>
</comment>
<evidence type="ECO:0000313" key="4">
    <source>
        <dbReference type="EMBL" id="CAG8552784.1"/>
    </source>
</evidence>
<dbReference type="InterPro" id="IPR036908">
    <property type="entry name" value="RlpA-like_sf"/>
</dbReference>
<dbReference type="Pfam" id="PF03330">
    <property type="entry name" value="DPBB_1"/>
    <property type="match status" value="1"/>
</dbReference>
<dbReference type="Gene3D" id="2.40.40.10">
    <property type="entry name" value="RlpA-like domain"/>
    <property type="match status" value="1"/>
</dbReference>
<organism evidence="4 5">
    <name type="scientific">Ambispora gerdemannii</name>
    <dbReference type="NCBI Taxonomy" id="144530"/>
    <lineage>
        <taxon>Eukaryota</taxon>
        <taxon>Fungi</taxon>
        <taxon>Fungi incertae sedis</taxon>
        <taxon>Mucoromycota</taxon>
        <taxon>Glomeromycotina</taxon>
        <taxon>Glomeromycetes</taxon>
        <taxon>Archaeosporales</taxon>
        <taxon>Ambisporaceae</taxon>
        <taxon>Ambispora</taxon>
    </lineage>
</organism>
<dbReference type="InterPro" id="IPR051477">
    <property type="entry name" value="Expansin_CellWall"/>
</dbReference>
<sequence>MFNLKKKSIIILGITILLSGINLLSVECAVLEKRRFSGKATFYNPDIGSCGQKNSDTDFICALNKPQWGNPSNPNANPFCGKKLIVYGPLGSVIVTVQDSCPHCGFGDLDLTPVAFNKIGDPNAGFVSMTWDWIDGSGGGGSVPSATPTSSSSSPSFPSPTLSVETTQPIKNQPLSVESEKNYVRTALSFLDGIVV</sequence>
<protein>
    <submittedName>
        <fullName evidence="4">7110_t:CDS:1</fullName>
    </submittedName>
</protein>
<feature type="compositionally biased region" description="Low complexity" evidence="2">
    <location>
        <begin position="143"/>
        <end position="163"/>
    </location>
</feature>
<evidence type="ECO:0000256" key="2">
    <source>
        <dbReference type="SAM" id="MobiDB-lite"/>
    </source>
</evidence>
<dbReference type="CDD" id="cd22191">
    <property type="entry name" value="DPBB_RlpA_EXP_N-like"/>
    <property type="match status" value="1"/>
</dbReference>
<evidence type="ECO:0000313" key="5">
    <source>
        <dbReference type="Proteomes" id="UP000789831"/>
    </source>
</evidence>
<feature type="compositionally biased region" description="Polar residues" evidence="2">
    <location>
        <begin position="164"/>
        <end position="174"/>
    </location>
</feature>
<dbReference type="SUPFAM" id="SSF50685">
    <property type="entry name" value="Barwin-like endoglucanases"/>
    <property type="match status" value="1"/>
</dbReference>
<dbReference type="InterPro" id="IPR009009">
    <property type="entry name" value="RlpA-like_DPBB"/>
</dbReference>
<evidence type="ECO:0000259" key="3">
    <source>
        <dbReference type="Pfam" id="PF03330"/>
    </source>
</evidence>
<accession>A0A9N9FPS4</accession>
<name>A0A9N9FPS4_9GLOM</name>
<reference evidence="4" key="1">
    <citation type="submission" date="2021-06" db="EMBL/GenBank/DDBJ databases">
        <authorList>
            <person name="Kallberg Y."/>
            <person name="Tangrot J."/>
            <person name="Rosling A."/>
        </authorList>
    </citation>
    <scope>NUCLEOTIDE SEQUENCE</scope>
    <source>
        <strain evidence="4">MT106</strain>
    </source>
</reference>
<dbReference type="PANTHER" id="PTHR31836:SF28">
    <property type="entry name" value="SRCR DOMAIN-CONTAINING PROTEIN-RELATED"/>
    <property type="match status" value="1"/>
</dbReference>
<dbReference type="EMBL" id="CAJVPL010001103">
    <property type="protein sequence ID" value="CAG8552784.1"/>
    <property type="molecule type" value="Genomic_DNA"/>
</dbReference>
<dbReference type="AlphaFoldDB" id="A0A9N9FPS4"/>
<feature type="domain" description="RlpA-like protein double-psi beta-barrel" evidence="3">
    <location>
        <begin position="90"/>
        <end position="130"/>
    </location>
</feature>